<comment type="caution">
    <text evidence="1">The sequence shown here is derived from an EMBL/GenBank/DDBJ whole genome shotgun (WGS) entry which is preliminary data.</text>
</comment>
<protein>
    <submittedName>
        <fullName evidence="1">Uncharacterized protein</fullName>
    </submittedName>
</protein>
<dbReference type="EMBL" id="JABRWQ010000011">
    <property type="protein sequence ID" value="NRD24905.1"/>
    <property type="molecule type" value="Genomic_DNA"/>
</dbReference>
<accession>A0ABX2E9R9</accession>
<dbReference type="Proteomes" id="UP000805085">
    <property type="component" value="Unassembled WGS sequence"/>
</dbReference>
<reference evidence="1 2" key="1">
    <citation type="journal article" date="2015" name="Int. J. Syst. Evol. Microbiol.">
        <title>Winogradskyella litoriviva sp. nov., isolated from coastal seawater.</title>
        <authorList>
            <person name="Nedashkovskaya O.I."/>
            <person name="Kukhlevskiy A.D."/>
            <person name="Zhukova N.V."/>
            <person name="Kim S.J."/>
            <person name="Rhee S.K."/>
            <person name="Mikhailov V.V."/>
        </authorList>
    </citation>
    <scope>NUCLEOTIDE SEQUENCE [LARGE SCALE GENOMIC DNA]</scope>
    <source>
        <strain evidence="1 2">KMM6491</strain>
    </source>
</reference>
<organism evidence="1 2">
    <name type="scientific">Winogradskyella litoriviva</name>
    <dbReference type="NCBI Taxonomy" id="1220182"/>
    <lineage>
        <taxon>Bacteria</taxon>
        <taxon>Pseudomonadati</taxon>
        <taxon>Bacteroidota</taxon>
        <taxon>Flavobacteriia</taxon>
        <taxon>Flavobacteriales</taxon>
        <taxon>Flavobacteriaceae</taxon>
        <taxon>Winogradskyella</taxon>
    </lineage>
</organism>
<keyword evidence="2" id="KW-1185">Reference proteome</keyword>
<evidence type="ECO:0000313" key="2">
    <source>
        <dbReference type="Proteomes" id="UP000805085"/>
    </source>
</evidence>
<evidence type="ECO:0000313" key="1">
    <source>
        <dbReference type="EMBL" id="NRD24905.1"/>
    </source>
</evidence>
<gene>
    <name evidence="1" type="ORF">HNV10_16745</name>
</gene>
<name>A0ABX2E9R9_9FLAO</name>
<sequence length="127" mass="14616">MNKEIIEYYFGDFVTPLGKPNLILVGIEEENGMSCEKYIIFEELNGNCSHIGENVTSPKIEGLSDSLQEFMQNQGFEHSKSIISLEAYKEAEKQNSNAFHFGFREINLRPTNQTAFLMHINRKDTYN</sequence>
<proteinExistence type="predicted"/>
<dbReference type="RefSeq" id="WP_173302557.1">
    <property type="nucleotide sequence ID" value="NZ_JABRWQ010000011.1"/>
</dbReference>